<proteinExistence type="predicted"/>
<name>A0A1Y2HQF7_9FUNG</name>
<keyword evidence="1" id="KW-0175">Coiled coil</keyword>
<evidence type="ECO:0000313" key="2">
    <source>
        <dbReference type="EMBL" id="ORZ35923.1"/>
    </source>
</evidence>
<organism evidence="2 3">
    <name type="scientific">Catenaria anguillulae PL171</name>
    <dbReference type="NCBI Taxonomy" id="765915"/>
    <lineage>
        <taxon>Eukaryota</taxon>
        <taxon>Fungi</taxon>
        <taxon>Fungi incertae sedis</taxon>
        <taxon>Blastocladiomycota</taxon>
        <taxon>Blastocladiomycetes</taxon>
        <taxon>Blastocladiales</taxon>
        <taxon>Catenariaceae</taxon>
        <taxon>Catenaria</taxon>
    </lineage>
</organism>
<keyword evidence="3" id="KW-1185">Reference proteome</keyword>
<feature type="coiled-coil region" evidence="1">
    <location>
        <begin position="118"/>
        <end position="166"/>
    </location>
</feature>
<accession>A0A1Y2HQF7</accession>
<protein>
    <submittedName>
        <fullName evidence="2">Uncharacterized protein</fullName>
    </submittedName>
</protein>
<evidence type="ECO:0000313" key="3">
    <source>
        <dbReference type="Proteomes" id="UP000193411"/>
    </source>
</evidence>
<comment type="caution">
    <text evidence="2">The sequence shown here is derived from an EMBL/GenBank/DDBJ whole genome shotgun (WGS) entry which is preliminary data.</text>
</comment>
<sequence length="188" mass="21001">MHLAETEQAALSKSRQLGQLSSTEAADLAQPADSPILATVTRTHQLTDALERLAESVQVEVDATVAAQQASLDDRVRDLESDLVRARQQGEAHHQESVKLRAQLDQLTVTAHHNARSLQTANVEINRMTAERDAARSALEKASRQLHRAEEEIRLARDETFRLRRKVAIDSAELDRLRNDLARAHARL</sequence>
<dbReference type="OrthoDB" id="5582795at2759"/>
<gene>
    <name evidence="2" type="ORF">BCR44DRAFT_117793</name>
</gene>
<feature type="non-terminal residue" evidence="2">
    <location>
        <position position="188"/>
    </location>
</feature>
<evidence type="ECO:0000256" key="1">
    <source>
        <dbReference type="SAM" id="Coils"/>
    </source>
</evidence>
<reference evidence="2 3" key="1">
    <citation type="submission" date="2016-07" db="EMBL/GenBank/DDBJ databases">
        <title>Pervasive Adenine N6-methylation of Active Genes in Fungi.</title>
        <authorList>
            <consortium name="DOE Joint Genome Institute"/>
            <person name="Mondo S.J."/>
            <person name="Dannebaum R.O."/>
            <person name="Kuo R.C."/>
            <person name="Labutti K."/>
            <person name="Haridas S."/>
            <person name="Kuo A."/>
            <person name="Salamov A."/>
            <person name="Ahrendt S.R."/>
            <person name="Lipzen A."/>
            <person name="Sullivan W."/>
            <person name="Andreopoulos W.B."/>
            <person name="Clum A."/>
            <person name="Lindquist E."/>
            <person name="Daum C."/>
            <person name="Ramamoorthy G.K."/>
            <person name="Gryganskyi A."/>
            <person name="Culley D."/>
            <person name="Magnuson J.K."/>
            <person name="James T.Y."/>
            <person name="O'Malley M.A."/>
            <person name="Stajich J.E."/>
            <person name="Spatafora J.W."/>
            <person name="Visel A."/>
            <person name="Grigoriev I.V."/>
        </authorList>
    </citation>
    <scope>NUCLEOTIDE SEQUENCE [LARGE SCALE GENOMIC DNA]</scope>
    <source>
        <strain evidence="2 3">PL171</strain>
    </source>
</reference>
<dbReference type="Proteomes" id="UP000193411">
    <property type="component" value="Unassembled WGS sequence"/>
</dbReference>
<dbReference type="AlphaFoldDB" id="A0A1Y2HQF7"/>
<dbReference type="EMBL" id="MCFL01000019">
    <property type="protein sequence ID" value="ORZ35923.1"/>
    <property type="molecule type" value="Genomic_DNA"/>
</dbReference>